<dbReference type="EMBL" id="UZAF01018607">
    <property type="protein sequence ID" value="VDO53196.1"/>
    <property type="molecule type" value="Genomic_DNA"/>
</dbReference>
<evidence type="ECO:0000313" key="3">
    <source>
        <dbReference type="Proteomes" id="UP000268014"/>
    </source>
</evidence>
<dbReference type="Pfam" id="PF23003">
    <property type="entry name" value="Fn1_2"/>
    <property type="match status" value="1"/>
</dbReference>
<organism evidence="4">
    <name type="scientific">Haemonchus placei</name>
    <name type="common">Barber's pole worm</name>
    <dbReference type="NCBI Taxonomy" id="6290"/>
    <lineage>
        <taxon>Eukaryota</taxon>
        <taxon>Metazoa</taxon>
        <taxon>Ecdysozoa</taxon>
        <taxon>Nematoda</taxon>
        <taxon>Chromadorea</taxon>
        <taxon>Rhabditida</taxon>
        <taxon>Rhabditina</taxon>
        <taxon>Rhabditomorpha</taxon>
        <taxon>Strongyloidea</taxon>
        <taxon>Trichostrongylidae</taxon>
        <taxon>Haemonchus</taxon>
    </lineage>
</organism>
<reference evidence="2 3" key="2">
    <citation type="submission" date="2018-11" db="EMBL/GenBank/DDBJ databases">
        <authorList>
            <consortium name="Pathogen Informatics"/>
        </authorList>
    </citation>
    <scope>NUCLEOTIDE SEQUENCE [LARGE SCALE GENOMIC DNA]</scope>
    <source>
        <strain evidence="2 3">MHpl1</strain>
    </source>
</reference>
<proteinExistence type="predicted"/>
<dbReference type="AlphaFoldDB" id="A0A0N4WSN0"/>
<dbReference type="Proteomes" id="UP000268014">
    <property type="component" value="Unassembled WGS sequence"/>
</dbReference>
<evidence type="ECO:0000313" key="4">
    <source>
        <dbReference type="WBParaSite" id="HPLM_0001455301-mRNA-1"/>
    </source>
</evidence>
<name>A0A0N4WSN0_HAEPC</name>
<sequence>MFAHPLCYMIVTPTQQLQVMKLILICTLLEIALACVWNDKTYSDGETPTQFSLAVTTALKELTMYATRYVVSLDLVLGLLHLWTSKVAFQERKIDGSFKLKCTFGSRGGWSTSIIACVTPKGTEVAVDSQLNEDDVVYTCSKGSSEGSVNFNFKLSQ</sequence>
<dbReference type="InterPro" id="IPR055119">
    <property type="entry name" value="Mig18_Fn1"/>
</dbReference>
<reference evidence="4" key="1">
    <citation type="submission" date="2017-02" db="UniProtKB">
        <authorList>
            <consortium name="WormBaseParasite"/>
        </authorList>
    </citation>
    <scope>IDENTIFICATION</scope>
</reference>
<evidence type="ECO:0000259" key="1">
    <source>
        <dbReference type="Pfam" id="PF23003"/>
    </source>
</evidence>
<accession>A0A0N4WSN0</accession>
<dbReference type="WBParaSite" id="HPLM_0001455301-mRNA-1">
    <property type="protein sequence ID" value="HPLM_0001455301-mRNA-1"/>
    <property type="gene ID" value="HPLM_0001455301"/>
</dbReference>
<evidence type="ECO:0000313" key="2">
    <source>
        <dbReference type="EMBL" id="VDO53196.1"/>
    </source>
</evidence>
<keyword evidence="3" id="KW-1185">Reference proteome</keyword>
<protein>
    <submittedName>
        <fullName evidence="4">Ig-like domain-containing protein</fullName>
    </submittedName>
</protein>
<gene>
    <name evidence="2" type="ORF">HPLM_LOCUS14545</name>
</gene>
<dbReference type="OrthoDB" id="10400931at2759"/>
<feature type="domain" description="Abnormal cell migration protein 18-like fibronectin type I" evidence="1">
    <location>
        <begin position="94"/>
        <end position="144"/>
    </location>
</feature>